<comment type="caution">
    <text evidence="1">The sequence shown here is derived from an EMBL/GenBank/DDBJ whole genome shotgun (WGS) entry which is preliminary data.</text>
</comment>
<organism evidence="1 2">
    <name type="scientific">Acorus calamus</name>
    <name type="common">Sweet flag</name>
    <dbReference type="NCBI Taxonomy" id="4465"/>
    <lineage>
        <taxon>Eukaryota</taxon>
        <taxon>Viridiplantae</taxon>
        <taxon>Streptophyta</taxon>
        <taxon>Embryophyta</taxon>
        <taxon>Tracheophyta</taxon>
        <taxon>Spermatophyta</taxon>
        <taxon>Magnoliopsida</taxon>
        <taxon>Liliopsida</taxon>
        <taxon>Acoraceae</taxon>
        <taxon>Acorus</taxon>
    </lineage>
</organism>
<dbReference type="Gene3D" id="3.90.70.80">
    <property type="match status" value="1"/>
</dbReference>
<dbReference type="EMBL" id="JAUJYO010000006">
    <property type="protein sequence ID" value="KAK1313376.1"/>
    <property type="molecule type" value="Genomic_DNA"/>
</dbReference>
<evidence type="ECO:0000313" key="1">
    <source>
        <dbReference type="EMBL" id="KAK1313376.1"/>
    </source>
</evidence>
<keyword evidence="2" id="KW-1185">Reference proteome</keyword>
<sequence>MQVVDEFVRRRSDTEWAPITVYMKNYEGLKIMVEYGVEYGSENPIRVLYHGYGHYDALQIPIVKEIKIRS</sequence>
<name>A0AAV9EIR3_ACOCL</name>
<accession>A0AAV9EIR3</accession>
<proteinExistence type="predicted"/>
<reference evidence="1" key="1">
    <citation type="journal article" date="2023" name="Nat. Commun.">
        <title>Diploid and tetraploid genomes of Acorus and the evolution of monocots.</title>
        <authorList>
            <person name="Ma L."/>
            <person name="Liu K.W."/>
            <person name="Li Z."/>
            <person name="Hsiao Y.Y."/>
            <person name="Qi Y."/>
            <person name="Fu T."/>
            <person name="Tang G.D."/>
            <person name="Zhang D."/>
            <person name="Sun W.H."/>
            <person name="Liu D.K."/>
            <person name="Li Y."/>
            <person name="Chen G.Z."/>
            <person name="Liu X.D."/>
            <person name="Liao X.Y."/>
            <person name="Jiang Y.T."/>
            <person name="Yu X."/>
            <person name="Hao Y."/>
            <person name="Huang J."/>
            <person name="Zhao X.W."/>
            <person name="Ke S."/>
            <person name="Chen Y.Y."/>
            <person name="Wu W.L."/>
            <person name="Hsu J.L."/>
            <person name="Lin Y.F."/>
            <person name="Huang M.D."/>
            <person name="Li C.Y."/>
            <person name="Huang L."/>
            <person name="Wang Z.W."/>
            <person name="Zhao X."/>
            <person name="Zhong W.Y."/>
            <person name="Peng D.H."/>
            <person name="Ahmad S."/>
            <person name="Lan S."/>
            <person name="Zhang J.S."/>
            <person name="Tsai W.C."/>
            <person name="Van de Peer Y."/>
            <person name="Liu Z.J."/>
        </authorList>
    </citation>
    <scope>NUCLEOTIDE SEQUENCE</scope>
    <source>
        <strain evidence="1">CP</strain>
    </source>
</reference>
<gene>
    <name evidence="1" type="ORF">QJS10_CPA06g01386</name>
</gene>
<protein>
    <submittedName>
        <fullName evidence="1">OTU domain-containing protein</fullName>
    </submittedName>
</protein>
<evidence type="ECO:0000313" key="2">
    <source>
        <dbReference type="Proteomes" id="UP001180020"/>
    </source>
</evidence>
<dbReference type="Proteomes" id="UP001180020">
    <property type="component" value="Unassembled WGS sequence"/>
</dbReference>
<dbReference type="AlphaFoldDB" id="A0AAV9EIR3"/>
<reference evidence="1" key="2">
    <citation type="submission" date="2023-06" db="EMBL/GenBank/DDBJ databases">
        <authorList>
            <person name="Ma L."/>
            <person name="Liu K.-W."/>
            <person name="Li Z."/>
            <person name="Hsiao Y.-Y."/>
            <person name="Qi Y."/>
            <person name="Fu T."/>
            <person name="Tang G."/>
            <person name="Zhang D."/>
            <person name="Sun W.-H."/>
            <person name="Liu D.-K."/>
            <person name="Li Y."/>
            <person name="Chen G.-Z."/>
            <person name="Liu X.-D."/>
            <person name="Liao X.-Y."/>
            <person name="Jiang Y.-T."/>
            <person name="Yu X."/>
            <person name="Hao Y."/>
            <person name="Huang J."/>
            <person name="Zhao X.-W."/>
            <person name="Ke S."/>
            <person name="Chen Y.-Y."/>
            <person name="Wu W.-L."/>
            <person name="Hsu J.-L."/>
            <person name="Lin Y.-F."/>
            <person name="Huang M.-D."/>
            <person name="Li C.-Y."/>
            <person name="Huang L."/>
            <person name="Wang Z.-W."/>
            <person name="Zhao X."/>
            <person name="Zhong W.-Y."/>
            <person name="Peng D.-H."/>
            <person name="Ahmad S."/>
            <person name="Lan S."/>
            <person name="Zhang J.-S."/>
            <person name="Tsai W.-C."/>
            <person name="Van De Peer Y."/>
            <person name="Liu Z.-J."/>
        </authorList>
    </citation>
    <scope>NUCLEOTIDE SEQUENCE</scope>
    <source>
        <strain evidence="1">CP</strain>
        <tissue evidence="1">Leaves</tissue>
    </source>
</reference>